<dbReference type="AlphaFoldDB" id="H0FXY6"/>
<evidence type="ECO:0000313" key="3">
    <source>
        <dbReference type="Proteomes" id="UP000004038"/>
    </source>
</evidence>
<dbReference type="PATRIC" id="fig|1107881.3.peg.2082"/>
<proteinExistence type="predicted"/>
<protein>
    <submittedName>
        <fullName evidence="2">GcrA cell cycle regulator</fullName>
    </submittedName>
</protein>
<sequence length="152" mass="17298">MTIQHRTVDIEAAAKLWRDDLSASQIAKRFGVSRNVIVGLAYRNRKLFPQREERKTPGKRPIAQREPRKRESAPRIRKMEPVAEPVVELAPPTEYDAERLPSAKRLHELSAGQCCWPLNTGGPYLFCAAETTGRYCRNHHARSLPKKNEGKA</sequence>
<dbReference type="EMBL" id="AGVV01000015">
    <property type="protein sequence ID" value="EHK78058.1"/>
    <property type="molecule type" value="Genomic_DNA"/>
</dbReference>
<evidence type="ECO:0000256" key="1">
    <source>
        <dbReference type="SAM" id="MobiDB-lite"/>
    </source>
</evidence>
<dbReference type="Pfam" id="PF07750">
    <property type="entry name" value="GcrA"/>
    <property type="match status" value="1"/>
</dbReference>
<dbReference type="RefSeq" id="WP_003528143.1">
    <property type="nucleotide sequence ID" value="NZ_AGVV01000015.1"/>
</dbReference>
<accession>H0FXY6</accession>
<reference evidence="2 3" key="1">
    <citation type="journal article" date="2012" name="J. Bacteriol.">
        <title>Draft Genome Sequence of Sinorhizobium meliloti CCNWSX0020, a Nitrogen-Fixing Symbiont with Copper Tolerance Capability Isolated from Lead-Zinc Mine Tailings.</title>
        <authorList>
            <person name="Li Z."/>
            <person name="Ma Z."/>
            <person name="Hao X."/>
            <person name="Wei G."/>
        </authorList>
    </citation>
    <scope>NUCLEOTIDE SEQUENCE [LARGE SCALE GENOMIC DNA]</scope>
    <source>
        <strain evidence="2 3">CCNWSX0020</strain>
    </source>
</reference>
<feature type="region of interest" description="Disordered" evidence="1">
    <location>
        <begin position="49"/>
        <end position="87"/>
    </location>
</feature>
<evidence type="ECO:0000313" key="2">
    <source>
        <dbReference type="EMBL" id="EHK78058.1"/>
    </source>
</evidence>
<dbReference type="InterPro" id="IPR011681">
    <property type="entry name" value="GcrA"/>
</dbReference>
<name>H0FXY6_RHIML</name>
<dbReference type="Proteomes" id="UP000004038">
    <property type="component" value="Unassembled WGS sequence"/>
</dbReference>
<organism evidence="2 3">
    <name type="scientific">Sinorhizobium meliloti CCNWSX0020</name>
    <dbReference type="NCBI Taxonomy" id="1107881"/>
    <lineage>
        <taxon>Bacteria</taxon>
        <taxon>Pseudomonadati</taxon>
        <taxon>Pseudomonadota</taxon>
        <taxon>Alphaproteobacteria</taxon>
        <taxon>Hyphomicrobiales</taxon>
        <taxon>Rhizobiaceae</taxon>
        <taxon>Sinorhizobium/Ensifer group</taxon>
        <taxon>Sinorhizobium</taxon>
    </lineage>
</organism>
<feature type="compositionally biased region" description="Basic and acidic residues" evidence="1">
    <location>
        <begin position="63"/>
        <end position="81"/>
    </location>
</feature>
<gene>
    <name evidence="2" type="ORF">SM0020_10280</name>
</gene>